<dbReference type="InterPro" id="IPR053225">
    <property type="entry name" value="Acyl-CoA_N-acyltransferase"/>
</dbReference>
<proteinExistence type="predicted"/>
<protein>
    <recommendedName>
        <fullName evidence="1">GCN5-related N-acetyltransferase Rv2170-like domain-containing protein</fullName>
    </recommendedName>
</protein>
<dbReference type="InterPro" id="IPR013653">
    <property type="entry name" value="GCN5-like_dom"/>
</dbReference>
<dbReference type="GO" id="GO:0016747">
    <property type="term" value="F:acyltransferase activity, transferring groups other than amino-acyl groups"/>
    <property type="evidence" value="ECO:0007669"/>
    <property type="project" value="InterPro"/>
</dbReference>
<evidence type="ECO:0000313" key="2">
    <source>
        <dbReference type="EMBL" id="KAJ6639532.1"/>
    </source>
</evidence>
<dbReference type="InterPro" id="IPR016181">
    <property type="entry name" value="Acyl_CoA_acyltransferase"/>
</dbReference>
<evidence type="ECO:0000259" key="1">
    <source>
        <dbReference type="Pfam" id="PF08445"/>
    </source>
</evidence>
<gene>
    <name evidence="2" type="ORF">Bhyg_12278</name>
</gene>
<dbReference type="PANTHER" id="PTHR20958:SF6">
    <property type="entry name" value="GLYCINE N-ACYLTRANSFERASE-LIKE PROTEIN"/>
    <property type="match status" value="1"/>
</dbReference>
<name>A0A9Q0MWY7_9DIPT</name>
<dbReference type="Pfam" id="PF08445">
    <property type="entry name" value="FR47"/>
    <property type="match status" value="1"/>
</dbReference>
<dbReference type="Proteomes" id="UP001151699">
    <property type="component" value="Chromosome X"/>
</dbReference>
<reference evidence="2" key="1">
    <citation type="submission" date="2022-07" db="EMBL/GenBank/DDBJ databases">
        <authorList>
            <person name="Trinca V."/>
            <person name="Uliana J.V.C."/>
            <person name="Torres T.T."/>
            <person name="Ward R.J."/>
            <person name="Monesi N."/>
        </authorList>
    </citation>
    <scope>NUCLEOTIDE SEQUENCE</scope>
    <source>
        <strain evidence="2">HSMRA1968</strain>
        <tissue evidence="2">Whole embryos</tissue>
    </source>
</reference>
<accession>A0A9Q0MWY7</accession>
<dbReference type="EMBL" id="WJQU01000003">
    <property type="protein sequence ID" value="KAJ6639532.1"/>
    <property type="molecule type" value="Genomic_DNA"/>
</dbReference>
<keyword evidence="3" id="KW-1185">Reference proteome</keyword>
<dbReference type="SUPFAM" id="SSF55729">
    <property type="entry name" value="Acyl-CoA N-acyltransferases (Nat)"/>
    <property type="match status" value="1"/>
</dbReference>
<comment type="caution">
    <text evidence="2">The sequence shown here is derived from an EMBL/GenBank/DDBJ whole genome shotgun (WGS) entry which is preliminary data.</text>
</comment>
<dbReference type="Gene3D" id="3.40.630.30">
    <property type="match status" value="2"/>
</dbReference>
<organism evidence="2 3">
    <name type="scientific">Pseudolycoriella hygida</name>
    <dbReference type="NCBI Taxonomy" id="35572"/>
    <lineage>
        <taxon>Eukaryota</taxon>
        <taxon>Metazoa</taxon>
        <taxon>Ecdysozoa</taxon>
        <taxon>Arthropoda</taxon>
        <taxon>Hexapoda</taxon>
        <taxon>Insecta</taxon>
        <taxon>Pterygota</taxon>
        <taxon>Neoptera</taxon>
        <taxon>Endopterygota</taxon>
        <taxon>Diptera</taxon>
        <taxon>Nematocera</taxon>
        <taxon>Sciaroidea</taxon>
        <taxon>Sciaridae</taxon>
        <taxon>Pseudolycoriella</taxon>
    </lineage>
</organism>
<feature type="domain" description="GCN5-related N-acetyltransferase Rv2170-like" evidence="1">
    <location>
        <begin position="190"/>
        <end position="269"/>
    </location>
</feature>
<evidence type="ECO:0000313" key="3">
    <source>
        <dbReference type="Proteomes" id="UP001151699"/>
    </source>
</evidence>
<sequence length="285" mass="32972">MCKKLTIQEIVFLRDLYKVDWPKFVPTFVLLSHFIERFDKNHEWQEKVHFLTVNIGSLKNGTFLMIYCNYIVCLNSLEAAPYENLQILLNQLDFSEEKKFWAIEAHHADVVLKIQKSKNLEIVYDESSKCTFYQFDLNEIASSLKLLTIPHGFYYDSLKVDDVPLLIANSYYKMPPWYFENVIQHNITTGLYTNDGKLVAWTGIHEVGESGLTNVDAKYRRQKLALGVLSQQTFKALQAGKVIFGHVFDNNVTAVDLFDSIGHAKIVGRHRWINLRKGKSTKSQL</sequence>
<dbReference type="OrthoDB" id="7305308at2759"/>
<dbReference type="AlphaFoldDB" id="A0A9Q0MWY7"/>
<dbReference type="PANTHER" id="PTHR20958">
    <property type="entry name" value="GLYCINE N-ACYLTRANSFERASE-LIKE PROTEIN"/>
    <property type="match status" value="1"/>
</dbReference>